<keyword evidence="1" id="KW-1133">Transmembrane helix</keyword>
<protein>
    <submittedName>
        <fullName evidence="2">Uncharacterized protein</fullName>
    </submittedName>
</protein>
<organism evidence="2 3">
    <name type="scientific">Bacteroides salyersiae CL02T12C01</name>
    <dbReference type="NCBI Taxonomy" id="997887"/>
    <lineage>
        <taxon>Bacteria</taxon>
        <taxon>Pseudomonadati</taxon>
        <taxon>Bacteroidota</taxon>
        <taxon>Bacteroidia</taxon>
        <taxon>Bacteroidales</taxon>
        <taxon>Bacteroidaceae</taxon>
        <taxon>Bacteroides</taxon>
    </lineage>
</organism>
<keyword evidence="3" id="KW-1185">Reference proteome</keyword>
<dbReference type="Proteomes" id="UP000005150">
    <property type="component" value="Unassembled WGS sequence"/>
</dbReference>
<gene>
    <name evidence="2" type="ORF">HMPREF1071_01821</name>
</gene>
<feature type="transmembrane region" description="Helical" evidence="1">
    <location>
        <begin position="46"/>
        <end position="66"/>
    </location>
</feature>
<dbReference type="PATRIC" id="fig|997887.3.peg.1907"/>
<name>I9T9B5_9BACE</name>
<proteinExistence type="predicted"/>
<accession>I9T9B5</accession>
<evidence type="ECO:0000313" key="3">
    <source>
        <dbReference type="Proteomes" id="UP000005150"/>
    </source>
</evidence>
<dbReference type="EMBL" id="AGXV01000022">
    <property type="protein sequence ID" value="EIY65626.1"/>
    <property type="molecule type" value="Genomic_DNA"/>
</dbReference>
<keyword evidence="1" id="KW-0472">Membrane</keyword>
<comment type="caution">
    <text evidence="2">The sequence shown here is derived from an EMBL/GenBank/DDBJ whole genome shotgun (WGS) entry which is preliminary data.</text>
</comment>
<dbReference type="AlphaFoldDB" id="I9T9B5"/>
<sequence>MIDVKFCKDKKANAILITLLLLVSLVSVVLFILFLKDENFDLKEGIIHSIEIVIKFLTFLIVIDYIRIKNKK</sequence>
<evidence type="ECO:0000313" key="2">
    <source>
        <dbReference type="EMBL" id="EIY65626.1"/>
    </source>
</evidence>
<reference evidence="2 3" key="1">
    <citation type="submission" date="2012-02" db="EMBL/GenBank/DDBJ databases">
        <title>The Genome Sequence of Bacteroides salyersiae CL02T12C01.</title>
        <authorList>
            <consortium name="The Broad Institute Genome Sequencing Platform"/>
            <person name="Earl A."/>
            <person name="Ward D."/>
            <person name="Feldgarden M."/>
            <person name="Gevers D."/>
            <person name="Zitomersky N.L."/>
            <person name="Coyne M.J."/>
            <person name="Comstock L.E."/>
            <person name="Young S.K."/>
            <person name="Zeng Q."/>
            <person name="Gargeya S."/>
            <person name="Fitzgerald M."/>
            <person name="Haas B."/>
            <person name="Abouelleil A."/>
            <person name="Alvarado L."/>
            <person name="Arachchi H.M."/>
            <person name="Berlin A."/>
            <person name="Chapman S.B."/>
            <person name="Gearin G."/>
            <person name="Goldberg J."/>
            <person name="Griggs A."/>
            <person name="Gujja S."/>
            <person name="Hansen M."/>
            <person name="Heiman D."/>
            <person name="Howarth C."/>
            <person name="Larimer J."/>
            <person name="Lui A."/>
            <person name="MacDonald P.J.P."/>
            <person name="McCowen C."/>
            <person name="Montmayeur A."/>
            <person name="Murphy C."/>
            <person name="Neiman D."/>
            <person name="Pearson M."/>
            <person name="Priest M."/>
            <person name="Roberts A."/>
            <person name="Saif S."/>
            <person name="Shea T."/>
            <person name="Sisk P."/>
            <person name="Stolte C."/>
            <person name="Sykes S."/>
            <person name="Wortman J."/>
            <person name="Nusbaum C."/>
            <person name="Birren B."/>
        </authorList>
    </citation>
    <scope>NUCLEOTIDE SEQUENCE [LARGE SCALE GENOMIC DNA]</scope>
    <source>
        <strain evidence="2 3">CL02T12C01</strain>
    </source>
</reference>
<dbReference type="HOGENOM" id="CLU_200245_0_0_10"/>
<keyword evidence="1" id="KW-0812">Transmembrane</keyword>
<feature type="transmembrane region" description="Helical" evidence="1">
    <location>
        <begin position="12"/>
        <end position="34"/>
    </location>
</feature>
<evidence type="ECO:0000256" key="1">
    <source>
        <dbReference type="SAM" id="Phobius"/>
    </source>
</evidence>